<dbReference type="KEGG" id="eiv:EIN_143720"/>
<dbReference type="GeneID" id="14890469"/>
<protein>
    <submittedName>
        <fullName evidence="2">Uncharacterized protein</fullName>
    </submittedName>
</protein>
<name>A0A0A1U9E9_ENTIV</name>
<sequence length="350" mass="41539">MLLYVFYFNLFIFIFLIISVSFLLTSGLTNKTTRNDTIIFTNKSDIQMFHNYHTDLRNFNYSGKCGEVFQYPKNSKRDLWLTAYSFNDNKSFLRLNRSIDFVLGLANSSISHATKKILLMSPPPFKNFEHMYDKYGISIELFDAKISNSTKQGNSATRRMFAWKEWLYPRRHLYDRVFISDLRDIYIFGDIFATFSENDLLLQMQCLNNNTNCFTFNFKVDYNWMKKTIGVDVANAYRKNNTIASNVGTILGGTNKVLGYLQTFIEYTNFDKWDIWGYDQSLHNWLIYSRKLDFLKPVLESCSQRMCYEERYAFIYDKTRKMIYTNNTKCSPVMRHKIFYANEYFKLSGN</sequence>
<feature type="transmembrane region" description="Helical" evidence="1">
    <location>
        <begin position="6"/>
        <end position="24"/>
    </location>
</feature>
<keyword evidence="3" id="KW-1185">Reference proteome</keyword>
<keyword evidence="1" id="KW-0472">Membrane</keyword>
<dbReference type="Proteomes" id="UP000014680">
    <property type="component" value="Unassembled WGS sequence"/>
</dbReference>
<accession>A0A0A1U9E9</accession>
<dbReference type="RefSeq" id="XP_004258243.1">
    <property type="nucleotide sequence ID" value="XM_004258195.1"/>
</dbReference>
<gene>
    <name evidence="2" type="ORF">EIN_143720</name>
</gene>
<dbReference type="EMBL" id="KB206469">
    <property type="protein sequence ID" value="ELP91472.1"/>
    <property type="molecule type" value="Genomic_DNA"/>
</dbReference>
<evidence type="ECO:0000313" key="3">
    <source>
        <dbReference type="Proteomes" id="UP000014680"/>
    </source>
</evidence>
<organism evidence="2 3">
    <name type="scientific">Entamoeba invadens IP1</name>
    <dbReference type="NCBI Taxonomy" id="370355"/>
    <lineage>
        <taxon>Eukaryota</taxon>
        <taxon>Amoebozoa</taxon>
        <taxon>Evosea</taxon>
        <taxon>Archamoebae</taxon>
        <taxon>Mastigamoebida</taxon>
        <taxon>Entamoebidae</taxon>
        <taxon>Entamoeba</taxon>
    </lineage>
</organism>
<evidence type="ECO:0000313" key="2">
    <source>
        <dbReference type="EMBL" id="ELP91472.1"/>
    </source>
</evidence>
<proteinExistence type="predicted"/>
<dbReference type="OrthoDB" id="25137at2759"/>
<dbReference type="OMA" id="IFYANEY"/>
<reference evidence="2 3" key="1">
    <citation type="submission" date="2012-10" db="EMBL/GenBank/DDBJ databases">
        <authorList>
            <person name="Zafar N."/>
            <person name="Inman J."/>
            <person name="Hall N."/>
            <person name="Lorenzi H."/>
            <person name="Caler E."/>
        </authorList>
    </citation>
    <scope>NUCLEOTIDE SEQUENCE [LARGE SCALE GENOMIC DNA]</scope>
    <source>
        <strain evidence="2 3">IP1</strain>
    </source>
</reference>
<keyword evidence="1" id="KW-0812">Transmembrane</keyword>
<keyword evidence="1" id="KW-1133">Transmembrane helix</keyword>
<dbReference type="VEuPathDB" id="AmoebaDB:EIN_143720"/>
<dbReference type="AlphaFoldDB" id="A0A0A1U9E9"/>
<evidence type="ECO:0000256" key="1">
    <source>
        <dbReference type="SAM" id="Phobius"/>
    </source>
</evidence>